<dbReference type="AlphaFoldDB" id="A0A2T4A8I0"/>
<evidence type="ECO:0000313" key="3">
    <source>
        <dbReference type="Proteomes" id="UP000241690"/>
    </source>
</evidence>
<keyword evidence="1" id="KW-0472">Membrane</keyword>
<organism evidence="2 3">
    <name type="scientific">Trichoderma harzianum CBS 226.95</name>
    <dbReference type="NCBI Taxonomy" id="983964"/>
    <lineage>
        <taxon>Eukaryota</taxon>
        <taxon>Fungi</taxon>
        <taxon>Dikarya</taxon>
        <taxon>Ascomycota</taxon>
        <taxon>Pezizomycotina</taxon>
        <taxon>Sordariomycetes</taxon>
        <taxon>Hypocreomycetidae</taxon>
        <taxon>Hypocreales</taxon>
        <taxon>Hypocreaceae</taxon>
        <taxon>Trichoderma</taxon>
    </lineage>
</organism>
<dbReference type="RefSeq" id="XP_024773062.1">
    <property type="nucleotide sequence ID" value="XM_024915359.1"/>
</dbReference>
<protein>
    <submittedName>
        <fullName evidence="2">Uncharacterized protein</fullName>
    </submittedName>
</protein>
<proteinExistence type="predicted"/>
<feature type="transmembrane region" description="Helical" evidence="1">
    <location>
        <begin position="24"/>
        <end position="50"/>
    </location>
</feature>
<keyword evidence="3" id="KW-1185">Reference proteome</keyword>
<name>A0A2T4A8I0_TRIHA</name>
<keyword evidence="1" id="KW-0812">Transmembrane</keyword>
<sequence length="88" mass="10462">MMGIFFQKGVFGLDTKFRRSALDFAFHFFSSHCLTAYFSFCFIFFFFFIFKIPCPHLHVMCNATQIDAHVNLHVYKCIKVQTILQIQY</sequence>
<gene>
    <name evidence="2" type="ORF">M431DRAFT_461748</name>
</gene>
<dbReference type="EMBL" id="KZ679682">
    <property type="protein sequence ID" value="PTB53385.1"/>
    <property type="molecule type" value="Genomic_DNA"/>
</dbReference>
<keyword evidence="1" id="KW-1133">Transmembrane helix</keyword>
<accession>A0A2T4A8I0</accession>
<dbReference type="Proteomes" id="UP000241690">
    <property type="component" value="Unassembled WGS sequence"/>
</dbReference>
<reference evidence="2 3" key="1">
    <citation type="submission" date="2016-07" db="EMBL/GenBank/DDBJ databases">
        <title>Multiple horizontal gene transfer events from other fungi enriched the ability of initially mycotrophic Trichoderma (Ascomycota) to feed on dead plant biomass.</title>
        <authorList>
            <consortium name="DOE Joint Genome Institute"/>
            <person name="Aerts A."/>
            <person name="Atanasova L."/>
            <person name="Chenthamara K."/>
            <person name="Zhang J."/>
            <person name="Grujic M."/>
            <person name="Henrissat B."/>
            <person name="Kuo A."/>
            <person name="Salamov A."/>
            <person name="Lipzen A."/>
            <person name="Labutti K."/>
            <person name="Barry K."/>
            <person name="Miao Y."/>
            <person name="Rahimi M.J."/>
            <person name="Shen Q."/>
            <person name="Grigoriev I.V."/>
            <person name="Kubicek C.P."/>
            <person name="Druzhinina I.S."/>
        </authorList>
    </citation>
    <scope>NUCLEOTIDE SEQUENCE [LARGE SCALE GENOMIC DNA]</scope>
    <source>
        <strain evidence="2 3">CBS 226.95</strain>
    </source>
</reference>
<evidence type="ECO:0000313" key="2">
    <source>
        <dbReference type="EMBL" id="PTB53385.1"/>
    </source>
</evidence>
<evidence type="ECO:0000256" key="1">
    <source>
        <dbReference type="SAM" id="Phobius"/>
    </source>
</evidence>
<dbReference type="GeneID" id="36623927"/>